<feature type="non-terminal residue" evidence="6">
    <location>
        <position position="1"/>
    </location>
</feature>
<keyword evidence="5" id="KW-0472">Membrane</keyword>
<dbReference type="OrthoDB" id="2985014at2759"/>
<keyword evidence="4" id="KW-1133">Transmembrane helix</keyword>
<evidence type="ECO:0000256" key="1">
    <source>
        <dbReference type="ARBA" id="ARBA00004141"/>
    </source>
</evidence>
<keyword evidence="2" id="KW-0813">Transport</keyword>
<accession>A0A9P5WWX4</accession>
<feature type="non-terminal residue" evidence="6">
    <location>
        <position position="55"/>
    </location>
</feature>
<comment type="subcellular location">
    <subcellularLocation>
        <location evidence="1">Membrane</location>
        <topology evidence="1">Multi-pass membrane protein</topology>
    </subcellularLocation>
</comment>
<evidence type="ECO:0000256" key="3">
    <source>
        <dbReference type="ARBA" id="ARBA00022692"/>
    </source>
</evidence>
<dbReference type="GO" id="GO:0022857">
    <property type="term" value="F:transmembrane transporter activity"/>
    <property type="evidence" value="ECO:0007669"/>
    <property type="project" value="TreeGrafter"/>
</dbReference>
<dbReference type="PANTHER" id="PTHR43791">
    <property type="entry name" value="PERMEASE-RELATED"/>
    <property type="match status" value="1"/>
</dbReference>
<dbReference type="EMBL" id="MU153455">
    <property type="protein sequence ID" value="KAF9439770.1"/>
    <property type="molecule type" value="Genomic_DNA"/>
</dbReference>
<evidence type="ECO:0000256" key="4">
    <source>
        <dbReference type="ARBA" id="ARBA00022989"/>
    </source>
</evidence>
<dbReference type="Proteomes" id="UP000807342">
    <property type="component" value="Unassembled WGS sequence"/>
</dbReference>
<evidence type="ECO:0000313" key="7">
    <source>
        <dbReference type="Proteomes" id="UP000807342"/>
    </source>
</evidence>
<evidence type="ECO:0000256" key="5">
    <source>
        <dbReference type="ARBA" id="ARBA00023136"/>
    </source>
</evidence>
<dbReference type="PANTHER" id="PTHR43791:SF85">
    <property type="entry name" value="TRANSPORTER, PUTATIVE (AFU_ORTHOLOGUE AFUA_6G00710)-RELATED"/>
    <property type="match status" value="1"/>
</dbReference>
<evidence type="ECO:0000256" key="2">
    <source>
        <dbReference type="ARBA" id="ARBA00022448"/>
    </source>
</evidence>
<gene>
    <name evidence="6" type="ORF">P691DRAFT_627856</name>
</gene>
<keyword evidence="7" id="KW-1185">Reference proteome</keyword>
<protein>
    <submittedName>
        <fullName evidence="6">Uncharacterized protein</fullName>
    </submittedName>
</protein>
<comment type="caution">
    <text evidence="6">The sequence shown here is derived from an EMBL/GenBank/DDBJ whole genome shotgun (WGS) entry which is preliminary data.</text>
</comment>
<sequence length="55" mass="6080">GNAHVAGLQKGLGLTDHQYQVCITILYVPYIAVELPSNLLLRWVGPHLLMLIILT</sequence>
<proteinExistence type="predicted"/>
<dbReference type="AlphaFoldDB" id="A0A9P5WWX4"/>
<reference evidence="6" key="1">
    <citation type="submission" date="2020-11" db="EMBL/GenBank/DDBJ databases">
        <authorList>
            <consortium name="DOE Joint Genome Institute"/>
            <person name="Ahrendt S."/>
            <person name="Riley R."/>
            <person name="Andreopoulos W."/>
            <person name="Labutti K."/>
            <person name="Pangilinan J."/>
            <person name="Ruiz-Duenas F.J."/>
            <person name="Barrasa J.M."/>
            <person name="Sanchez-Garcia M."/>
            <person name="Camarero S."/>
            <person name="Miyauchi S."/>
            <person name="Serrano A."/>
            <person name="Linde D."/>
            <person name="Babiker R."/>
            <person name="Drula E."/>
            <person name="Ayuso-Fernandez I."/>
            <person name="Pacheco R."/>
            <person name="Padilla G."/>
            <person name="Ferreira P."/>
            <person name="Barriuso J."/>
            <person name="Kellner H."/>
            <person name="Castanera R."/>
            <person name="Alfaro M."/>
            <person name="Ramirez L."/>
            <person name="Pisabarro A.G."/>
            <person name="Kuo A."/>
            <person name="Tritt A."/>
            <person name="Lipzen A."/>
            <person name="He G."/>
            <person name="Yan M."/>
            <person name="Ng V."/>
            <person name="Cullen D."/>
            <person name="Martin F."/>
            <person name="Rosso M.-N."/>
            <person name="Henrissat B."/>
            <person name="Hibbett D."/>
            <person name="Martinez A.T."/>
            <person name="Grigoriev I.V."/>
        </authorList>
    </citation>
    <scope>NUCLEOTIDE SEQUENCE</scope>
    <source>
        <strain evidence="6">MF-IS2</strain>
    </source>
</reference>
<keyword evidence="3" id="KW-0812">Transmembrane</keyword>
<name>A0A9P5WWX4_9AGAR</name>
<evidence type="ECO:0000313" key="6">
    <source>
        <dbReference type="EMBL" id="KAF9439770.1"/>
    </source>
</evidence>
<dbReference type="GO" id="GO:0016020">
    <property type="term" value="C:membrane"/>
    <property type="evidence" value="ECO:0007669"/>
    <property type="project" value="UniProtKB-SubCell"/>
</dbReference>
<organism evidence="6 7">
    <name type="scientific">Macrolepiota fuliginosa MF-IS2</name>
    <dbReference type="NCBI Taxonomy" id="1400762"/>
    <lineage>
        <taxon>Eukaryota</taxon>
        <taxon>Fungi</taxon>
        <taxon>Dikarya</taxon>
        <taxon>Basidiomycota</taxon>
        <taxon>Agaricomycotina</taxon>
        <taxon>Agaricomycetes</taxon>
        <taxon>Agaricomycetidae</taxon>
        <taxon>Agaricales</taxon>
        <taxon>Agaricineae</taxon>
        <taxon>Agaricaceae</taxon>
        <taxon>Macrolepiota</taxon>
    </lineage>
</organism>